<dbReference type="InterPro" id="IPR006426">
    <property type="entry name" value="Asn_synth_AEB"/>
</dbReference>
<dbReference type="InterPro" id="IPR033738">
    <property type="entry name" value="AsnB_N"/>
</dbReference>
<dbReference type="InterPro" id="IPR017535">
    <property type="entry name" value="Asparagine_synth"/>
</dbReference>
<dbReference type="RefSeq" id="WP_090538898.1">
    <property type="nucleotide sequence ID" value="NZ_FOYD01000005.1"/>
</dbReference>
<sequence length="592" mass="65958">MCGLAGELRFDGQLADLEALSRISGQMVNRGPDAAGLWASGPVALAHRRLKIMDLAEASGQPMVDNQLGLTLVFNGAIYNYPALRGELEILGYQFFSDGDTEVILKAYHAWGEQMLERLNGMFALAIWERDSRRLFLARDRLGIKPLYLSHTPQRLRFASSLPALLRGGDLDTSLNPAALNQYLSFHSVVPAPQTLINGVTKLPPGHWMREEANGERQLQRWWTLNYGPAEGEQDLPLSHWQEAVLDALRNSVKRRNLAAVDVGVLLSGGVDSSLLVALLDEAGARNLKTFTIGFADVGGEAGNEFPYSDLIARQYGTDHHQLMIPEQDILRHLPDALAAMSEPMVSHDCIAFYLLSREVSRHCKVVQSGQGADEIFAGYHWYPTVAEASDPLAAYQQAFMDQDFDTYRSMVQPAWVREDYAGDFIREHFARPGAEAGLDKALRLDATVMLVEDPVKRVDNMTMAWGLEARVPFLDHELVELAARIPGRFKLPEQGKYVLKQAARSMLPAEVIDRPKGYFPVPGLKYLQGQTLEWVRDSLTGSNARARGLFNPDYVDRLLQDPAAHITPLRGSRLWQLAVLELWLDTHGVTP</sequence>
<evidence type="ECO:0000256" key="4">
    <source>
        <dbReference type="ARBA" id="ARBA00022741"/>
    </source>
</evidence>
<dbReference type="PROSITE" id="PS51278">
    <property type="entry name" value="GATASE_TYPE_2"/>
    <property type="match status" value="1"/>
</dbReference>
<feature type="binding site" evidence="9">
    <location>
        <position position="266"/>
    </location>
    <ligand>
        <name>ATP</name>
        <dbReference type="ChEBI" id="CHEBI:30616"/>
    </ligand>
</feature>
<dbReference type="InterPro" id="IPR001962">
    <property type="entry name" value="Asn_synthase"/>
</dbReference>
<dbReference type="PANTHER" id="PTHR43284">
    <property type="entry name" value="ASPARAGINE SYNTHETASE (GLUTAMINE-HYDROLYZING)"/>
    <property type="match status" value="1"/>
</dbReference>
<dbReference type="EMBL" id="FOYD01000005">
    <property type="protein sequence ID" value="SFQ83264.1"/>
    <property type="molecule type" value="Genomic_DNA"/>
</dbReference>
<dbReference type="Gene3D" id="3.60.20.10">
    <property type="entry name" value="Glutamine Phosphoribosylpyrophosphate, subunit 1, domain 1"/>
    <property type="match status" value="1"/>
</dbReference>
<accession>A0A1I6BQW5</accession>
<feature type="binding site" evidence="9">
    <location>
        <position position="293"/>
    </location>
    <ligand>
        <name>ATP</name>
        <dbReference type="ChEBI" id="CHEBI:30616"/>
    </ligand>
</feature>
<feature type="binding site" evidence="9">
    <location>
        <begin position="369"/>
        <end position="370"/>
    </location>
    <ligand>
        <name>ATP</name>
        <dbReference type="ChEBI" id="CHEBI:30616"/>
    </ligand>
</feature>
<gene>
    <name evidence="11" type="ORF">SAMN05216578_105200</name>
</gene>
<feature type="active site" description="For GATase activity" evidence="8">
    <location>
        <position position="2"/>
    </location>
</feature>
<evidence type="ECO:0000256" key="6">
    <source>
        <dbReference type="ARBA" id="ARBA00022962"/>
    </source>
</evidence>
<dbReference type="AlphaFoldDB" id="A0A1I6BQW5"/>
<dbReference type="InterPro" id="IPR017932">
    <property type="entry name" value="GATase_2_dom"/>
</dbReference>
<dbReference type="GO" id="GO:0006529">
    <property type="term" value="P:asparagine biosynthetic process"/>
    <property type="evidence" value="ECO:0007669"/>
    <property type="project" value="UniProtKB-KW"/>
</dbReference>
<evidence type="ECO:0000256" key="8">
    <source>
        <dbReference type="PIRSR" id="PIRSR001589-1"/>
    </source>
</evidence>
<dbReference type="PIRSF" id="PIRSF001589">
    <property type="entry name" value="Asn_synthetase_glu-h"/>
    <property type="match status" value="1"/>
</dbReference>
<keyword evidence="5 9" id="KW-0067">ATP-binding</keyword>
<evidence type="ECO:0000259" key="10">
    <source>
        <dbReference type="PROSITE" id="PS51278"/>
    </source>
</evidence>
<dbReference type="GO" id="GO:0004066">
    <property type="term" value="F:asparagine synthase (glutamine-hydrolyzing) activity"/>
    <property type="evidence" value="ECO:0007669"/>
    <property type="project" value="UniProtKB-EC"/>
</dbReference>
<proteinExistence type="inferred from homology"/>
<dbReference type="NCBIfam" id="TIGR03104">
    <property type="entry name" value="trio_amidotrans"/>
    <property type="match status" value="1"/>
</dbReference>
<dbReference type="GO" id="GO:0005829">
    <property type="term" value="C:cytosol"/>
    <property type="evidence" value="ECO:0007669"/>
    <property type="project" value="TreeGrafter"/>
</dbReference>
<organism evidence="11 12">
    <name type="scientific">Halopseudomonas formosensis</name>
    <dbReference type="NCBI Taxonomy" id="1002526"/>
    <lineage>
        <taxon>Bacteria</taxon>
        <taxon>Pseudomonadati</taxon>
        <taxon>Pseudomonadota</taxon>
        <taxon>Gammaproteobacteria</taxon>
        <taxon>Pseudomonadales</taxon>
        <taxon>Pseudomonadaceae</taxon>
        <taxon>Halopseudomonas</taxon>
    </lineage>
</organism>
<evidence type="ECO:0000256" key="9">
    <source>
        <dbReference type="PIRSR" id="PIRSR001589-2"/>
    </source>
</evidence>
<evidence type="ECO:0000256" key="1">
    <source>
        <dbReference type="ARBA" id="ARBA00005187"/>
    </source>
</evidence>
<keyword evidence="8" id="KW-0028">Amino-acid biosynthesis</keyword>
<reference evidence="11 12" key="1">
    <citation type="submission" date="2016-10" db="EMBL/GenBank/DDBJ databases">
        <authorList>
            <person name="de Groot N.N."/>
        </authorList>
    </citation>
    <scope>NUCLEOTIDE SEQUENCE [LARGE SCALE GENOMIC DNA]</scope>
    <source>
        <strain evidence="11 12">JCM 18415</strain>
    </source>
</reference>
<dbReference type="InterPro" id="IPR051786">
    <property type="entry name" value="ASN_synthetase/amidase"/>
</dbReference>
<keyword evidence="6 8" id="KW-0315">Glutamine amidotransferase</keyword>
<dbReference type="GO" id="GO:0005524">
    <property type="term" value="F:ATP binding"/>
    <property type="evidence" value="ECO:0007669"/>
    <property type="project" value="UniProtKB-KW"/>
</dbReference>
<name>A0A1I6BQW5_9GAMM</name>
<comment type="catalytic activity">
    <reaction evidence="7">
        <text>L-aspartate + L-glutamine + ATP + H2O = L-asparagine + L-glutamate + AMP + diphosphate + H(+)</text>
        <dbReference type="Rhea" id="RHEA:12228"/>
        <dbReference type="ChEBI" id="CHEBI:15377"/>
        <dbReference type="ChEBI" id="CHEBI:15378"/>
        <dbReference type="ChEBI" id="CHEBI:29985"/>
        <dbReference type="ChEBI" id="CHEBI:29991"/>
        <dbReference type="ChEBI" id="CHEBI:30616"/>
        <dbReference type="ChEBI" id="CHEBI:33019"/>
        <dbReference type="ChEBI" id="CHEBI:58048"/>
        <dbReference type="ChEBI" id="CHEBI:58359"/>
        <dbReference type="ChEBI" id="CHEBI:456215"/>
        <dbReference type="EC" id="6.3.5.4"/>
    </reaction>
</comment>
<dbReference type="EC" id="6.3.5.4" evidence="3"/>
<evidence type="ECO:0000313" key="11">
    <source>
        <dbReference type="EMBL" id="SFQ83264.1"/>
    </source>
</evidence>
<dbReference type="CDD" id="cd01991">
    <property type="entry name" value="Asn_synthase_B_C"/>
    <property type="match status" value="1"/>
</dbReference>
<evidence type="ECO:0000313" key="12">
    <source>
        <dbReference type="Proteomes" id="UP000242815"/>
    </source>
</evidence>
<dbReference type="PANTHER" id="PTHR43284:SF1">
    <property type="entry name" value="ASPARAGINE SYNTHETASE"/>
    <property type="match status" value="1"/>
</dbReference>
<evidence type="ECO:0000256" key="3">
    <source>
        <dbReference type="ARBA" id="ARBA00012737"/>
    </source>
</evidence>
<dbReference type="SUPFAM" id="SSF52402">
    <property type="entry name" value="Adenine nucleotide alpha hydrolases-like"/>
    <property type="match status" value="1"/>
</dbReference>
<comment type="pathway">
    <text evidence="1">Amino-acid biosynthesis; L-asparagine biosynthesis; L-asparagine from L-aspartate (L-Gln route): step 1/1.</text>
</comment>
<evidence type="ECO:0000256" key="7">
    <source>
        <dbReference type="ARBA" id="ARBA00048741"/>
    </source>
</evidence>
<dbReference type="SUPFAM" id="SSF56235">
    <property type="entry name" value="N-terminal nucleophile aminohydrolases (Ntn hydrolases)"/>
    <property type="match status" value="1"/>
</dbReference>
<dbReference type="Proteomes" id="UP000242815">
    <property type="component" value="Unassembled WGS sequence"/>
</dbReference>
<dbReference type="OrthoDB" id="9763290at2"/>
<dbReference type="Pfam" id="PF00733">
    <property type="entry name" value="Asn_synthase"/>
    <property type="match status" value="1"/>
</dbReference>
<dbReference type="InterPro" id="IPR029055">
    <property type="entry name" value="Ntn_hydrolases_N"/>
</dbReference>
<dbReference type="InterPro" id="IPR014729">
    <property type="entry name" value="Rossmann-like_a/b/a_fold"/>
</dbReference>
<evidence type="ECO:0000256" key="2">
    <source>
        <dbReference type="ARBA" id="ARBA00005752"/>
    </source>
</evidence>
<dbReference type="Pfam" id="PF13537">
    <property type="entry name" value="GATase_7"/>
    <property type="match status" value="1"/>
</dbReference>
<dbReference type="STRING" id="1002526.SAMN05216578_105200"/>
<evidence type="ECO:0000256" key="5">
    <source>
        <dbReference type="ARBA" id="ARBA00022840"/>
    </source>
</evidence>
<feature type="domain" description="Glutamine amidotransferase type-2" evidence="10">
    <location>
        <begin position="2"/>
        <end position="214"/>
    </location>
</feature>
<comment type="similarity">
    <text evidence="2">Belongs to the asparagine synthetase family.</text>
</comment>
<dbReference type="CDD" id="cd00712">
    <property type="entry name" value="AsnB"/>
    <property type="match status" value="1"/>
</dbReference>
<feature type="binding site" evidence="9">
    <location>
        <position position="100"/>
    </location>
    <ligand>
        <name>L-glutamine</name>
        <dbReference type="ChEBI" id="CHEBI:58359"/>
    </ligand>
</feature>
<keyword evidence="8" id="KW-0061">Asparagine biosynthesis</keyword>
<protein>
    <recommendedName>
        <fullName evidence="3">asparagine synthase (glutamine-hydrolyzing)</fullName>
        <ecNumber evidence="3">6.3.5.4</ecNumber>
    </recommendedName>
</protein>
<dbReference type="Gene3D" id="3.40.50.620">
    <property type="entry name" value="HUPs"/>
    <property type="match status" value="1"/>
</dbReference>
<keyword evidence="4 9" id="KW-0547">Nucleotide-binding</keyword>
<dbReference type="NCBIfam" id="TIGR01536">
    <property type="entry name" value="asn_synth_AEB"/>
    <property type="match status" value="1"/>
</dbReference>